<dbReference type="CDD" id="cd07313">
    <property type="entry name" value="terB_like_2"/>
    <property type="match status" value="1"/>
</dbReference>
<protein>
    <recommendedName>
        <fullName evidence="1">Co-chaperone DjlA N-terminal domain-containing protein</fullName>
    </recommendedName>
</protein>
<dbReference type="InterPro" id="IPR007791">
    <property type="entry name" value="DjlA_N"/>
</dbReference>
<dbReference type="Gene3D" id="1.10.3680.10">
    <property type="entry name" value="TerB-like"/>
    <property type="match status" value="1"/>
</dbReference>
<dbReference type="InterPro" id="IPR029024">
    <property type="entry name" value="TerB-like"/>
</dbReference>
<dbReference type="EMBL" id="UINC01079229">
    <property type="protein sequence ID" value="SVC21026.1"/>
    <property type="molecule type" value="Genomic_DNA"/>
</dbReference>
<name>A0A382KAK5_9ZZZZ</name>
<sequence length="147" mass="16696">MIKKLRELLALDGSVADKDCDDKVRLALAALLVEMARADFDQTDSEDYEIAGLLTTHFRLSESEAGVLLARAEVALDDAVCLHDFTRALHKELDLKEKQKVITMLWQVALTDDKLDRYEEYLVRKIAALLYISPSDVVRLKYQVQAE</sequence>
<proteinExistence type="predicted"/>
<accession>A0A382KAK5</accession>
<evidence type="ECO:0000259" key="1">
    <source>
        <dbReference type="Pfam" id="PF05099"/>
    </source>
</evidence>
<reference evidence="2" key="1">
    <citation type="submission" date="2018-05" db="EMBL/GenBank/DDBJ databases">
        <authorList>
            <person name="Lanie J.A."/>
            <person name="Ng W.-L."/>
            <person name="Kazmierczak K.M."/>
            <person name="Andrzejewski T.M."/>
            <person name="Davidsen T.M."/>
            <person name="Wayne K.J."/>
            <person name="Tettelin H."/>
            <person name="Glass J.I."/>
            <person name="Rusch D."/>
            <person name="Podicherti R."/>
            <person name="Tsui H.-C.T."/>
            <person name="Winkler M.E."/>
        </authorList>
    </citation>
    <scope>NUCLEOTIDE SEQUENCE</scope>
</reference>
<organism evidence="2">
    <name type="scientific">marine metagenome</name>
    <dbReference type="NCBI Taxonomy" id="408172"/>
    <lineage>
        <taxon>unclassified sequences</taxon>
        <taxon>metagenomes</taxon>
        <taxon>ecological metagenomes</taxon>
    </lineage>
</organism>
<dbReference type="Pfam" id="PF05099">
    <property type="entry name" value="TerB"/>
    <property type="match status" value="1"/>
</dbReference>
<dbReference type="SUPFAM" id="SSF158682">
    <property type="entry name" value="TerB-like"/>
    <property type="match status" value="1"/>
</dbReference>
<feature type="domain" description="Co-chaperone DjlA N-terminal" evidence="1">
    <location>
        <begin position="25"/>
        <end position="141"/>
    </location>
</feature>
<dbReference type="AlphaFoldDB" id="A0A382KAK5"/>
<evidence type="ECO:0000313" key="2">
    <source>
        <dbReference type="EMBL" id="SVC21026.1"/>
    </source>
</evidence>
<gene>
    <name evidence="2" type="ORF">METZ01_LOCUS273880</name>
</gene>